<dbReference type="AlphaFoldDB" id="A0A1I0QGL7"/>
<evidence type="ECO:0000313" key="2">
    <source>
        <dbReference type="Proteomes" id="UP000199310"/>
    </source>
</evidence>
<evidence type="ECO:0000313" key="1">
    <source>
        <dbReference type="EMBL" id="SEW26202.1"/>
    </source>
</evidence>
<keyword evidence="2" id="KW-1185">Reference proteome</keyword>
<reference evidence="2" key="1">
    <citation type="submission" date="2016-10" db="EMBL/GenBank/DDBJ databases">
        <authorList>
            <person name="Varghese N."/>
            <person name="Submissions S."/>
        </authorList>
    </citation>
    <scope>NUCLEOTIDE SEQUENCE [LARGE SCALE GENOMIC DNA]</scope>
    <source>
        <strain evidence="2">DSM 3695</strain>
    </source>
</reference>
<dbReference type="Proteomes" id="UP000199310">
    <property type="component" value="Unassembled WGS sequence"/>
</dbReference>
<proteinExistence type="predicted"/>
<protein>
    <submittedName>
        <fullName evidence="1">Uncharacterized protein</fullName>
    </submittedName>
</protein>
<dbReference type="RefSeq" id="WP_143059098.1">
    <property type="nucleotide sequence ID" value="NZ_FOJG01000001.1"/>
</dbReference>
<dbReference type="EMBL" id="FOJG01000001">
    <property type="protein sequence ID" value="SEW26202.1"/>
    <property type="molecule type" value="Genomic_DNA"/>
</dbReference>
<dbReference type="OrthoDB" id="673831at2"/>
<gene>
    <name evidence="1" type="ORF">SAMN04488122_1460</name>
</gene>
<sequence>MDWDELLDPLSPIFKDTMQEQTRIVNLQDGLIAAARKLAEENYPELRKATPAIHKALDSAIIGHSIKMSVDINNAVGGQEKDDFFL</sequence>
<organism evidence="1 2">
    <name type="scientific">Chitinophaga arvensicola</name>
    <dbReference type="NCBI Taxonomy" id="29529"/>
    <lineage>
        <taxon>Bacteria</taxon>
        <taxon>Pseudomonadati</taxon>
        <taxon>Bacteroidota</taxon>
        <taxon>Chitinophagia</taxon>
        <taxon>Chitinophagales</taxon>
        <taxon>Chitinophagaceae</taxon>
        <taxon>Chitinophaga</taxon>
    </lineage>
</organism>
<name>A0A1I0QGL7_9BACT</name>
<accession>A0A1I0QGL7</accession>